<dbReference type="InterPro" id="IPR036610">
    <property type="entry name" value="PEBP-like_sf"/>
</dbReference>
<dbReference type="PANTHER" id="PTHR30289:SF1">
    <property type="entry name" value="PEBP (PHOSPHATIDYLETHANOLAMINE-BINDING PROTEIN) FAMILY PROTEIN"/>
    <property type="match status" value="1"/>
</dbReference>
<dbReference type="NCBIfam" id="TIGR00481">
    <property type="entry name" value="YbhB/YbcL family Raf kinase inhibitor-like protein"/>
    <property type="match status" value="1"/>
</dbReference>
<evidence type="ECO:0000313" key="2">
    <source>
        <dbReference type="Proteomes" id="UP000248044"/>
    </source>
</evidence>
<dbReference type="PANTHER" id="PTHR30289">
    <property type="entry name" value="UNCHARACTERIZED PROTEIN YBCL-RELATED"/>
    <property type="match status" value="1"/>
</dbReference>
<evidence type="ECO:0000313" key="1">
    <source>
        <dbReference type="EMBL" id="AWR94600.1"/>
    </source>
</evidence>
<dbReference type="InterPro" id="IPR008914">
    <property type="entry name" value="PEBP"/>
</dbReference>
<protein>
    <submittedName>
        <fullName evidence="1">YbhB/YbcL family Raf kinase inhibitor-like protein</fullName>
    </submittedName>
</protein>
<organism evidence="1 2">
    <name type="scientific">Acidianus brierleyi</name>
    <dbReference type="NCBI Taxonomy" id="41673"/>
    <lineage>
        <taxon>Archaea</taxon>
        <taxon>Thermoproteota</taxon>
        <taxon>Thermoprotei</taxon>
        <taxon>Sulfolobales</taxon>
        <taxon>Sulfolobaceae</taxon>
        <taxon>Acidianus</taxon>
    </lineage>
</organism>
<dbReference type="InterPro" id="IPR005247">
    <property type="entry name" value="YbhB_YbcL/LppC-like"/>
</dbReference>
<dbReference type="SUPFAM" id="SSF49777">
    <property type="entry name" value="PEBP-like"/>
    <property type="match status" value="1"/>
</dbReference>
<dbReference type="RefSeq" id="WP_110270481.1">
    <property type="nucleotide sequence ID" value="NZ_CP029289.2"/>
</dbReference>
<proteinExistence type="predicted"/>
<accession>A0A2U9IF29</accession>
<dbReference type="Pfam" id="PF01161">
    <property type="entry name" value="PBP"/>
    <property type="match status" value="1"/>
</dbReference>
<dbReference type="Proteomes" id="UP000248044">
    <property type="component" value="Chromosome"/>
</dbReference>
<name>A0A2U9IF29_9CREN</name>
<keyword evidence="2" id="KW-1185">Reference proteome</keyword>
<reference evidence="1 2" key="1">
    <citation type="submission" date="2018-05" db="EMBL/GenBank/DDBJ databases">
        <title>Complete Genome Sequences of Extremely Thermoacidophilic, Metal-Mobilizing Type-Strain Members of the Archaeal Family Sulfolobaceae: Acidianus brierleyi DSM-1651T, Acidianus sulfidivorans DSM-18786T, Metallosphaera hakonensis DSM-7519T, and Metallosphaera prunae DSM-10039T.</title>
        <authorList>
            <person name="Counts J.A."/>
            <person name="Kelly R.M."/>
        </authorList>
    </citation>
    <scope>NUCLEOTIDE SEQUENCE [LARGE SCALE GENOMIC DNA]</scope>
    <source>
        <strain evidence="1 2">DSM 1651</strain>
    </source>
</reference>
<gene>
    <name evidence="1" type="ORF">DFR85_08360</name>
</gene>
<dbReference type="CDD" id="cd00865">
    <property type="entry name" value="PEBP_bact_arch"/>
    <property type="match status" value="1"/>
</dbReference>
<dbReference type="AlphaFoldDB" id="A0A2U9IF29"/>
<dbReference type="GeneID" id="36832162"/>
<sequence length="148" mass="16756">MEIRSAFTNGEEIPIKYTCDGIDISPPLEWEKIDNAKTYAIIVEDPDAPGGTFIHWVIYNIKRNSLPENVKKEMESEIGIQGVNDFGKIGYNGPCPPKSHGPHRYYFNVYALDSELPLRKNITADNLKSLMENHIISAGNLMGKYKRK</sequence>
<dbReference type="OrthoDB" id="28720at2157"/>
<dbReference type="EMBL" id="CP029289">
    <property type="protein sequence ID" value="AWR94600.1"/>
    <property type="molecule type" value="Genomic_DNA"/>
</dbReference>
<dbReference type="KEGG" id="abri:DFR85_08360"/>
<dbReference type="Gene3D" id="3.90.280.10">
    <property type="entry name" value="PEBP-like"/>
    <property type="match status" value="1"/>
</dbReference>